<dbReference type="CDD" id="cd11614">
    <property type="entry name" value="SAF_CpaB_FlgA_like"/>
    <property type="match status" value="1"/>
</dbReference>
<evidence type="ECO:0000259" key="2">
    <source>
        <dbReference type="SMART" id="SM00858"/>
    </source>
</evidence>
<evidence type="ECO:0000313" key="4">
    <source>
        <dbReference type="Proteomes" id="UP000199648"/>
    </source>
</evidence>
<feature type="domain" description="SAF" evidence="2">
    <location>
        <begin position="41"/>
        <end position="103"/>
    </location>
</feature>
<sequence>MINRRTSIILLVALGLGVMAALTANQWVQSRLSGGEQQDKNTTTVASLEIPFGRRIEESDVRLVSIPKEAVPSGSFARREDVVGRIASQTIYPGEVIHQSKAVEHLQGSSLAAVIEPGHRAVTVRVNDVIGVAGFLLPGNRVDVIASRKDRNREASSRILLMNKKVLAVDQTASPERNEPVIVRAVTLELTPEEAEKLVEATEEGSLQMALRNPGDQKIKVAEKPEPKPKPKPKRAAPARNWNYVTIIRGVDSENLRVQM</sequence>
<dbReference type="SMART" id="SM00858">
    <property type="entry name" value="SAF"/>
    <property type="match status" value="1"/>
</dbReference>
<dbReference type="InterPro" id="IPR017592">
    <property type="entry name" value="Pilus_assmbl_Flp-typ_CpaB"/>
</dbReference>
<organism evidence="3 4">
    <name type="scientific">Thiohalomonas denitrificans</name>
    <dbReference type="NCBI Taxonomy" id="415747"/>
    <lineage>
        <taxon>Bacteria</taxon>
        <taxon>Pseudomonadati</taxon>
        <taxon>Pseudomonadota</taxon>
        <taxon>Gammaproteobacteria</taxon>
        <taxon>Thiohalomonadales</taxon>
        <taxon>Thiohalomonadaceae</taxon>
        <taxon>Thiohalomonas</taxon>
    </lineage>
</organism>
<dbReference type="Proteomes" id="UP000199648">
    <property type="component" value="Unassembled WGS sequence"/>
</dbReference>
<dbReference type="STRING" id="415747.SAMN03097708_02008"/>
<dbReference type="InterPro" id="IPR013974">
    <property type="entry name" value="SAF"/>
</dbReference>
<dbReference type="EMBL" id="FMWD01000005">
    <property type="protein sequence ID" value="SCZ60213.1"/>
    <property type="molecule type" value="Genomic_DNA"/>
</dbReference>
<dbReference type="Gene3D" id="3.90.1210.10">
    <property type="entry name" value="Antifreeze-like/N-acetylneuraminic acid synthase C-terminal domain"/>
    <property type="match status" value="1"/>
</dbReference>
<feature type="compositionally biased region" description="Basic and acidic residues" evidence="1">
    <location>
        <begin position="220"/>
        <end position="229"/>
    </location>
</feature>
<reference evidence="3 4" key="1">
    <citation type="submission" date="2016-10" db="EMBL/GenBank/DDBJ databases">
        <authorList>
            <person name="de Groot N.N."/>
        </authorList>
    </citation>
    <scope>NUCLEOTIDE SEQUENCE [LARGE SCALE GENOMIC DNA]</scope>
    <source>
        <strain evidence="3 4">HLD2</strain>
    </source>
</reference>
<accession>A0A1G5QEB9</accession>
<evidence type="ECO:0000313" key="3">
    <source>
        <dbReference type="EMBL" id="SCZ60213.1"/>
    </source>
</evidence>
<name>A0A1G5QEB9_9GAMM</name>
<dbReference type="Pfam" id="PF08666">
    <property type="entry name" value="SAF"/>
    <property type="match status" value="1"/>
</dbReference>
<dbReference type="AlphaFoldDB" id="A0A1G5QEB9"/>
<dbReference type="RefSeq" id="WP_245688290.1">
    <property type="nucleotide sequence ID" value="NZ_FMWD01000005.1"/>
</dbReference>
<gene>
    <name evidence="3" type="ORF">SAMN03097708_02008</name>
</gene>
<dbReference type="InterPro" id="IPR031571">
    <property type="entry name" value="RcpC_dom"/>
</dbReference>
<keyword evidence="4" id="KW-1185">Reference proteome</keyword>
<feature type="region of interest" description="Disordered" evidence="1">
    <location>
        <begin position="220"/>
        <end position="239"/>
    </location>
</feature>
<dbReference type="NCBIfam" id="TIGR03177">
    <property type="entry name" value="pilus_cpaB"/>
    <property type="match status" value="1"/>
</dbReference>
<proteinExistence type="predicted"/>
<protein>
    <submittedName>
        <fullName evidence="3">Pilus assembly protein CpaB</fullName>
    </submittedName>
</protein>
<evidence type="ECO:0000256" key="1">
    <source>
        <dbReference type="SAM" id="MobiDB-lite"/>
    </source>
</evidence>
<dbReference type="Pfam" id="PF16976">
    <property type="entry name" value="RcpC"/>
    <property type="match status" value="1"/>
</dbReference>